<dbReference type="CDD" id="cd01335">
    <property type="entry name" value="Radical_SAM"/>
    <property type="match status" value="1"/>
</dbReference>
<name>A0A6J5ZN10_9ZZZZ</name>
<dbReference type="InterPro" id="IPR034505">
    <property type="entry name" value="Coproporphyrinogen-III_oxidase"/>
</dbReference>
<evidence type="ECO:0000256" key="5">
    <source>
        <dbReference type="ARBA" id="ARBA00023004"/>
    </source>
</evidence>
<dbReference type="PANTHER" id="PTHR13932">
    <property type="entry name" value="COPROPORPHYRINIGEN III OXIDASE"/>
    <property type="match status" value="1"/>
</dbReference>
<evidence type="ECO:0000256" key="6">
    <source>
        <dbReference type="ARBA" id="ARBA00023014"/>
    </source>
</evidence>
<dbReference type="PANTHER" id="PTHR13932:SF5">
    <property type="entry name" value="RADICAL S-ADENOSYL METHIONINE DOMAIN-CONTAINING PROTEIN 1, MITOCHONDRIAL"/>
    <property type="match status" value="1"/>
</dbReference>
<dbReference type="SUPFAM" id="SSF102114">
    <property type="entry name" value="Radical SAM enzymes"/>
    <property type="match status" value="1"/>
</dbReference>
<dbReference type="Gene3D" id="3.20.20.70">
    <property type="entry name" value="Aldolase class I"/>
    <property type="match status" value="1"/>
</dbReference>
<reference evidence="9" key="1">
    <citation type="submission" date="2020-05" db="EMBL/GenBank/DDBJ databases">
        <authorList>
            <person name="Chiriac C."/>
            <person name="Salcher M."/>
            <person name="Ghai R."/>
            <person name="Kavagutti S V."/>
        </authorList>
    </citation>
    <scope>NUCLEOTIDE SEQUENCE</scope>
</reference>
<feature type="domain" description="Radical SAM core" evidence="8">
    <location>
        <begin position="1"/>
        <end position="227"/>
    </location>
</feature>
<dbReference type="NCBIfam" id="TIGR00539">
    <property type="entry name" value="hemN_rel"/>
    <property type="match status" value="1"/>
</dbReference>
<dbReference type="GO" id="GO:0005737">
    <property type="term" value="C:cytoplasm"/>
    <property type="evidence" value="ECO:0007669"/>
    <property type="project" value="InterPro"/>
</dbReference>
<evidence type="ECO:0000256" key="4">
    <source>
        <dbReference type="ARBA" id="ARBA00022723"/>
    </source>
</evidence>
<keyword evidence="7" id="KW-0143">Chaperone</keyword>
<evidence type="ECO:0000256" key="2">
    <source>
        <dbReference type="ARBA" id="ARBA00022617"/>
    </source>
</evidence>
<dbReference type="PROSITE" id="PS51918">
    <property type="entry name" value="RADICAL_SAM"/>
    <property type="match status" value="1"/>
</dbReference>
<keyword evidence="3" id="KW-0949">S-adenosyl-L-methionine</keyword>
<dbReference type="GO" id="GO:0046872">
    <property type="term" value="F:metal ion binding"/>
    <property type="evidence" value="ECO:0007669"/>
    <property type="project" value="UniProtKB-KW"/>
</dbReference>
<evidence type="ECO:0000256" key="7">
    <source>
        <dbReference type="ARBA" id="ARBA00023186"/>
    </source>
</evidence>
<dbReference type="EMBL" id="CAESAL010000038">
    <property type="protein sequence ID" value="CAB4342736.1"/>
    <property type="molecule type" value="Genomic_DNA"/>
</dbReference>
<sequence>MTEPFGAYIHIPFCSRRCDYCAFATWTDRDHLMSDYLDALANAITRAVDDQSLPLVTSIFVGGGTPSRVDPVRLAEVISLIPVDDGAEITIECNPESATAGHFEAYVAAGVNRISFGVQSMSPRVLEALGRDHHPETVVEAVALARNGGIERLNLDLIYGGAGETMLEWESTLAQIIDLSPDHVSAYALTVEAGTPLADDPSRHPDDDDQADKYLLADSMLSSAGFTNYEISNWAKPDNECAHNLLYWRQGDYLGFGCAAHSHRAGRRWWNVRTPERYIDLIQTNDSVEASAEDLDPERRRIEGLQLSLRTREGVPVDSLSPSDRDLLDPLIVIDGETLVLSAEGRLLANEVAIRLR</sequence>
<dbReference type="SMART" id="SM00729">
    <property type="entry name" value="Elp3"/>
    <property type="match status" value="1"/>
</dbReference>
<dbReference type="SFLD" id="SFLDS00029">
    <property type="entry name" value="Radical_SAM"/>
    <property type="match status" value="1"/>
</dbReference>
<keyword evidence="2" id="KW-0349">Heme</keyword>
<keyword evidence="5" id="KW-0408">Iron</keyword>
<evidence type="ECO:0000259" key="8">
    <source>
        <dbReference type="PROSITE" id="PS51918"/>
    </source>
</evidence>
<dbReference type="AlphaFoldDB" id="A0A6J5ZN10"/>
<organism evidence="9">
    <name type="scientific">freshwater metagenome</name>
    <dbReference type="NCBI Taxonomy" id="449393"/>
    <lineage>
        <taxon>unclassified sequences</taxon>
        <taxon>metagenomes</taxon>
        <taxon>ecological metagenomes</taxon>
    </lineage>
</organism>
<dbReference type="SFLD" id="SFLDF00288">
    <property type="entry name" value="HemN-like__clustered_with_nucl"/>
    <property type="match status" value="1"/>
</dbReference>
<evidence type="ECO:0000313" key="9">
    <source>
        <dbReference type="EMBL" id="CAB4342736.1"/>
    </source>
</evidence>
<evidence type="ECO:0000256" key="3">
    <source>
        <dbReference type="ARBA" id="ARBA00022691"/>
    </source>
</evidence>
<accession>A0A6J5ZN10</accession>
<dbReference type="GO" id="GO:0051539">
    <property type="term" value="F:4 iron, 4 sulfur cluster binding"/>
    <property type="evidence" value="ECO:0007669"/>
    <property type="project" value="InterPro"/>
</dbReference>
<keyword evidence="6" id="KW-0411">Iron-sulfur</keyword>
<dbReference type="SFLD" id="SFLDF00562">
    <property type="entry name" value="HemN-like__clustered_with_heat"/>
    <property type="match status" value="1"/>
</dbReference>
<dbReference type="InterPro" id="IPR007197">
    <property type="entry name" value="rSAM"/>
</dbReference>
<protein>
    <submittedName>
        <fullName evidence="9">Unannotated protein</fullName>
    </submittedName>
</protein>
<keyword evidence="4" id="KW-0479">Metal-binding</keyword>
<gene>
    <name evidence="9" type="ORF">UFOPK3331_01150</name>
</gene>
<dbReference type="InterPro" id="IPR058240">
    <property type="entry name" value="rSAM_sf"/>
</dbReference>
<comment type="similarity">
    <text evidence="1">Belongs to the anaerobic coproporphyrinogen-III oxidase family. HemW subfamily.</text>
</comment>
<dbReference type="GO" id="GO:0006779">
    <property type="term" value="P:porphyrin-containing compound biosynthetic process"/>
    <property type="evidence" value="ECO:0007669"/>
    <property type="project" value="InterPro"/>
</dbReference>
<evidence type="ECO:0000256" key="1">
    <source>
        <dbReference type="ARBA" id="ARBA00006100"/>
    </source>
</evidence>
<dbReference type="InterPro" id="IPR006638">
    <property type="entry name" value="Elp3/MiaA/NifB-like_rSAM"/>
</dbReference>
<dbReference type="Pfam" id="PF04055">
    <property type="entry name" value="Radical_SAM"/>
    <property type="match status" value="1"/>
</dbReference>
<dbReference type="InterPro" id="IPR013785">
    <property type="entry name" value="Aldolase_TIM"/>
</dbReference>
<dbReference type="GO" id="GO:0004109">
    <property type="term" value="F:coproporphyrinogen oxidase activity"/>
    <property type="evidence" value="ECO:0007669"/>
    <property type="project" value="InterPro"/>
</dbReference>
<proteinExistence type="inferred from homology"/>
<dbReference type="SFLD" id="SFLDG01065">
    <property type="entry name" value="anaerobic_coproporphyrinogen-I"/>
    <property type="match status" value="1"/>
</dbReference>
<dbReference type="SFLD" id="SFLDG01082">
    <property type="entry name" value="B12-binding_domain_containing"/>
    <property type="match status" value="1"/>
</dbReference>
<dbReference type="InterPro" id="IPR004559">
    <property type="entry name" value="HemW-like"/>
</dbReference>